<dbReference type="InterPro" id="IPR046532">
    <property type="entry name" value="DUF6597"/>
</dbReference>
<feature type="domain" description="DUF6597" evidence="1">
    <location>
        <begin position="5"/>
        <end position="68"/>
    </location>
</feature>
<dbReference type="AlphaFoldDB" id="A0A1T2XMC6"/>
<sequence>MDHGKLHRVIPDGCVDIIFDLRSTSFSQGAFVTGLMTSFETMSLTRNYSLFGIRFFADQVRQFIENPV</sequence>
<accession>A0A1T2XMC6</accession>
<reference evidence="2 3" key="1">
    <citation type="submission" date="2017-01" db="EMBL/GenBank/DDBJ databases">
        <title>Genome analysis of Paenibacillus selenitrireducens ES3-24.</title>
        <authorList>
            <person name="Xu D."/>
            <person name="Yao R."/>
            <person name="Zheng S."/>
        </authorList>
    </citation>
    <scope>NUCLEOTIDE SEQUENCE [LARGE SCALE GENOMIC DNA]</scope>
    <source>
        <strain evidence="2 3">ES3-24</strain>
    </source>
</reference>
<evidence type="ECO:0000313" key="2">
    <source>
        <dbReference type="EMBL" id="OPA80965.1"/>
    </source>
</evidence>
<keyword evidence="3" id="KW-1185">Reference proteome</keyword>
<comment type="caution">
    <text evidence="2">The sequence shown here is derived from an EMBL/GenBank/DDBJ whole genome shotgun (WGS) entry which is preliminary data.</text>
</comment>
<dbReference type="OrthoDB" id="323290at2"/>
<organism evidence="2 3">
    <name type="scientific">Paenibacillus selenitireducens</name>
    <dbReference type="NCBI Taxonomy" id="1324314"/>
    <lineage>
        <taxon>Bacteria</taxon>
        <taxon>Bacillati</taxon>
        <taxon>Bacillota</taxon>
        <taxon>Bacilli</taxon>
        <taxon>Bacillales</taxon>
        <taxon>Paenibacillaceae</taxon>
        <taxon>Paenibacillus</taxon>
    </lineage>
</organism>
<protein>
    <recommendedName>
        <fullName evidence="1">DUF6597 domain-containing protein</fullName>
    </recommendedName>
</protein>
<dbReference type="Pfam" id="PF20240">
    <property type="entry name" value="DUF6597"/>
    <property type="match status" value="1"/>
</dbReference>
<proteinExistence type="predicted"/>
<evidence type="ECO:0000313" key="3">
    <source>
        <dbReference type="Proteomes" id="UP000190188"/>
    </source>
</evidence>
<dbReference type="Proteomes" id="UP000190188">
    <property type="component" value="Unassembled WGS sequence"/>
</dbReference>
<dbReference type="EMBL" id="MSZX01000001">
    <property type="protein sequence ID" value="OPA80965.1"/>
    <property type="molecule type" value="Genomic_DNA"/>
</dbReference>
<name>A0A1T2XMC6_9BACL</name>
<gene>
    <name evidence="2" type="ORF">BVG16_01045</name>
</gene>
<evidence type="ECO:0000259" key="1">
    <source>
        <dbReference type="Pfam" id="PF20240"/>
    </source>
</evidence>
<dbReference type="STRING" id="1324314.BVG16_01045"/>